<organism evidence="4 5">
    <name type="scientific">Corynebacterium callunae DSM 20147</name>
    <dbReference type="NCBI Taxonomy" id="1121353"/>
    <lineage>
        <taxon>Bacteria</taxon>
        <taxon>Bacillati</taxon>
        <taxon>Actinomycetota</taxon>
        <taxon>Actinomycetes</taxon>
        <taxon>Mycobacteriales</taxon>
        <taxon>Corynebacteriaceae</taxon>
        <taxon>Corynebacterium</taxon>
    </lineage>
</organism>
<dbReference type="Pfam" id="PF00772">
    <property type="entry name" value="DnaB"/>
    <property type="match status" value="1"/>
</dbReference>
<evidence type="ECO:0000256" key="1">
    <source>
        <dbReference type="ARBA" id="ARBA00022705"/>
    </source>
</evidence>
<accession>M1TV69</accession>
<keyword evidence="4" id="KW-0614">Plasmid</keyword>
<gene>
    <name evidence="4" type="ORF">H924_13560</name>
</gene>
<dbReference type="RefSeq" id="WP_015453162.1">
    <property type="nucleotide sequence ID" value="NC_020553.1"/>
</dbReference>
<dbReference type="HOGENOM" id="CLU_124871_0_0_11"/>
<dbReference type="Gene3D" id="1.10.860.10">
    <property type="entry name" value="DNAb Helicase, Chain A"/>
    <property type="match status" value="1"/>
</dbReference>
<dbReference type="GO" id="GO:0005524">
    <property type="term" value="F:ATP binding"/>
    <property type="evidence" value="ECO:0007669"/>
    <property type="project" value="InterPro"/>
</dbReference>
<dbReference type="GO" id="GO:0003678">
    <property type="term" value="F:DNA helicase activity"/>
    <property type="evidence" value="ECO:0007669"/>
    <property type="project" value="InterPro"/>
</dbReference>
<dbReference type="Proteomes" id="UP000011760">
    <property type="component" value="Plasmid pCC2"/>
</dbReference>
<evidence type="ECO:0000313" key="5">
    <source>
        <dbReference type="Proteomes" id="UP000011760"/>
    </source>
</evidence>
<protein>
    <submittedName>
        <fullName evidence="4">GcrE</fullName>
    </submittedName>
</protein>
<reference evidence="4 5" key="1">
    <citation type="submission" date="2013-02" db="EMBL/GenBank/DDBJ databases">
        <title>The complete genome sequence of Corynebacterium callunae DSM 20147.</title>
        <authorList>
            <person name="Ruckert C."/>
            <person name="Albersmeier A."/>
            <person name="Kalinowski J."/>
        </authorList>
    </citation>
    <scope>NUCLEOTIDE SEQUENCE [LARGE SCALE GENOMIC DNA]</scope>
    <source>
        <strain evidence="4 5">DSM 20147</strain>
        <plasmid evidence="4 5">pCC2</plasmid>
    </source>
</reference>
<dbReference type="SUPFAM" id="SSF48024">
    <property type="entry name" value="N-terminal domain of DnaB helicase"/>
    <property type="match status" value="1"/>
</dbReference>
<proteinExistence type="predicted"/>
<dbReference type="InterPro" id="IPR036185">
    <property type="entry name" value="DNA_heli_DnaB-like_N_sf"/>
</dbReference>
<dbReference type="InterPro" id="IPR016136">
    <property type="entry name" value="DNA_helicase_N/primase_C"/>
</dbReference>
<evidence type="ECO:0000313" key="4">
    <source>
        <dbReference type="EMBL" id="AGG68101.1"/>
    </source>
</evidence>
<dbReference type="GO" id="GO:0006260">
    <property type="term" value="P:DNA replication"/>
    <property type="evidence" value="ECO:0007669"/>
    <property type="project" value="UniProtKB-KW"/>
</dbReference>
<keyword evidence="1" id="KW-0235">DNA replication</keyword>
<dbReference type="AlphaFoldDB" id="M1TV69"/>
<sequence length="186" mass="20928">MNTEPQAAPEMDEPYDEALTLPDMAIDPEALLLCALLWMETGTPTTRFVVDYVDPQDFYNPSYARLFSIIAQHVSDEKPVHPATIAGRISAAGTTEPWPGGSHQMFIADLVHLGALPEQAHWYAEQVLSTSYRRQFHTMTQALAHAAEHAPENQLFSIMVEHGKAQRRAWSRRTEFAKLVKEPSKK</sequence>
<dbReference type="PATRIC" id="fig|1121353.3.peg.2736"/>
<feature type="domain" description="DNA helicase DnaB-like N-terminal" evidence="3">
    <location>
        <begin position="25"/>
        <end position="127"/>
    </location>
</feature>
<dbReference type="eggNOG" id="COG0305">
    <property type="taxonomic scope" value="Bacteria"/>
</dbReference>
<evidence type="ECO:0000259" key="3">
    <source>
        <dbReference type="Pfam" id="PF00772"/>
    </source>
</evidence>
<evidence type="ECO:0000256" key="2">
    <source>
        <dbReference type="ARBA" id="ARBA00023125"/>
    </source>
</evidence>
<name>M1TV69_9CORY</name>
<geneLocation type="plasmid" evidence="4 5">
    <name>pCC2</name>
</geneLocation>
<keyword evidence="2" id="KW-0238">DNA-binding</keyword>
<dbReference type="GO" id="GO:0003677">
    <property type="term" value="F:DNA binding"/>
    <property type="evidence" value="ECO:0007669"/>
    <property type="project" value="UniProtKB-KW"/>
</dbReference>
<dbReference type="InterPro" id="IPR007693">
    <property type="entry name" value="DNA_helicase_DnaB-like_N"/>
</dbReference>
<dbReference type="OrthoDB" id="4373732at2"/>
<keyword evidence="5" id="KW-1185">Reference proteome</keyword>
<dbReference type="EMBL" id="CP004356">
    <property type="protein sequence ID" value="AGG68101.1"/>
    <property type="molecule type" value="Genomic_DNA"/>
</dbReference>
<dbReference type="KEGG" id="ccn:H924_13560"/>